<comment type="caution">
    <text evidence="1">The sequence shown here is derived from an EMBL/GenBank/DDBJ whole genome shotgun (WGS) entry which is preliminary data.</text>
</comment>
<gene>
    <name evidence="1" type="ORF">LCGC14_3109630</name>
</gene>
<evidence type="ECO:0000313" key="1">
    <source>
        <dbReference type="EMBL" id="KKK51969.1"/>
    </source>
</evidence>
<dbReference type="EMBL" id="LAZR01067249">
    <property type="protein sequence ID" value="KKK51969.1"/>
    <property type="molecule type" value="Genomic_DNA"/>
</dbReference>
<dbReference type="AlphaFoldDB" id="A0A0F8YCW3"/>
<organism evidence="1">
    <name type="scientific">marine sediment metagenome</name>
    <dbReference type="NCBI Taxonomy" id="412755"/>
    <lineage>
        <taxon>unclassified sequences</taxon>
        <taxon>metagenomes</taxon>
        <taxon>ecological metagenomes</taxon>
    </lineage>
</organism>
<name>A0A0F8YCW3_9ZZZZ</name>
<sequence>MEIEMSEHFHYIEDMSLAGLNLGGNKVAVNSFDRQRAERKVDVTSIPTDSRPREIEIGIVNRKPLYIVFRLDKLKLWGVDHE</sequence>
<accession>A0A0F8YCW3</accession>
<proteinExistence type="predicted"/>
<reference evidence="1" key="1">
    <citation type="journal article" date="2015" name="Nature">
        <title>Complex archaea that bridge the gap between prokaryotes and eukaryotes.</title>
        <authorList>
            <person name="Spang A."/>
            <person name="Saw J.H."/>
            <person name="Jorgensen S.L."/>
            <person name="Zaremba-Niedzwiedzka K."/>
            <person name="Martijn J."/>
            <person name="Lind A.E."/>
            <person name="van Eijk R."/>
            <person name="Schleper C."/>
            <person name="Guy L."/>
            <person name="Ettema T.J."/>
        </authorList>
    </citation>
    <scope>NUCLEOTIDE SEQUENCE</scope>
</reference>
<protein>
    <submittedName>
        <fullName evidence="1">Uncharacterized protein</fullName>
    </submittedName>
</protein>